<evidence type="ECO:0000256" key="1">
    <source>
        <dbReference type="SAM" id="Phobius"/>
    </source>
</evidence>
<protein>
    <submittedName>
        <fullName evidence="2">Uncharacterized protein</fullName>
    </submittedName>
</protein>
<dbReference type="EMBL" id="AP018176">
    <property type="protein sequence ID" value="BAY20118.1"/>
    <property type="molecule type" value="Genomic_DNA"/>
</dbReference>
<reference evidence="2 3" key="1">
    <citation type="submission" date="2017-06" db="EMBL/GenBank/DDBJ databases">
        <title>Genome sequencing of cyanobaciteial culture collection at National Institute for Environmental Studies (NIES).</title>
        <authorList>
            <person name="Hirose Y."/>
            <person name="Shimura Y."/>
            <person name="Fujisawa T."/>
            <person name="Nakamura Y."/>
            <person name="Kawachi M."/>
        </authorList>
    </citation>
    <scope>NUCLEOTIDE SEQUENCE [LARGE SCALE GENOMIC DNA]</scope>
    <source>
        <strain evidence="2 3">NIES-21</strain>
        <plasmid evidence="3">Plasmid2 dna</plasmid>
    </source>
</reference>
<dbReference type="OrthoDB" id="581603at2"/>
<dbReference type="AlphaFoldDB" id="A0A1Z4GRZ9"/>
<keyword evidence="2" id="KW-0614">Plasmid</keyword>
<sequence length="257" mass="29486">MQIIEQTSTKVRLEDNNWQWLWGIMFSIPFISVGLLIIVATSNLTKLECQRNNSNKIICQRTIISLLGTETIRLSGQLKEAAVVTEYGTGVVLYTSSNINAIELVNHRVFIREKHYKITDTVNAFINNHQQLGLKIQQDDRWSGFLEGIVFLLPGIAIIFKSLAIPKQIFCDFDQSSDQIIIKKQHQFLGMFTQQIKLSEVLKASVTQIPLANRTPWYLIQLELKLGKSISLSSPTRDYRHYQHIVNTINYLIQPKI</sequence>
<evidence type="ECO:0000313" key="2">
    <source>
        <dbReference type="EMBL" id="BAY20118.1"/>
    </source>
</evidence>
<feature type="transmembrane region" description="Helical" evidence="1">
    <location>
        <begin position="20"/>
        <end position="41"/>
    </location>
</feature>
<keyword evidence="1" id="KW-0812">Transmembrane</keyword>
<proteinExistence type="predicted"/>
<keyword evidence="1" id="KW-0472">Membrane</keyword>
<geneLocation type="plasmid" evidence="3">
    <name>Plasmid2 dna</name>
</geneLocation>
<keyword evidence="3" id="KW-1185">Reference proteome</keyword>
<organism evidence="2 3">
    <name type="scientific">Anabaenopsis circularis NIES-21</name>
    <dbReference type="NCBI Taxonomy" id="1085406"/>
    <lineage>
        <taxon>Bacteria</taxon>
        <taxon>Bacillati</taxon>
        <taxon>Cyanobacteriota</taxon>
        <taxon>Cyanophyceae</taxon>
        <taxon>Nostocales</taxon>
        <taxon>Nodulariaceae</taxon>
        <taxon>Anabaenopsis</taxon>
    </lineage>
</organism>
<gene>
    <name evidence="2" type="ORF">NIES21_59880</name>
</gene>
<name>A0A1Z4GRZ9_9CYAN</name>
<accession>A0A1Z4GRZ9</accession>
<dbReference type="Proteomes" id="UP000218287">
    <property type="component" value="Plasmid Plasmid2 dna"/>
</dbReference>
<keyword evidence="1" id="KW-1133">Transmembrane helix</keyword>
<evidence type="ECO:0000313" key="3">
    <source>
        <dbReference type="Proteomes" id="UP000218287"/>
    </source>
</evidence>